<keyword evidence="2" id="KW-1185">Reference proteome</keyword>
<protein>
    <submittedName>
        <fullName evidence="1">16818_t:CDS:1</fullName>
    </submittedName>
</protein>
<dbReference type="EMBL" id="CAJVPZ010090609">
    <property type="protein sequence ID" value="CAG8814977.1"/>
    <property type="molecule type" value="Genomic_DNA"/>
</dbReference>
<proteinExistence type="predicted"/>
<reference evidence="1" key="1">
    <citation type="submission" date="2021-06" db="EMBL/GenBank/DDBJ databases">
        <authorList>
            <person name="Kallberg Y."/>
            <person name="Tangrot J."/>
            <person name="Rosling A."/>
        </authorList>
    </citation>
    <scope>NUCLEOTIDE SEQUENCE</scope>
    <source>
        <strain evidence="1">IN212</strain>
    </source>
</reference>
<feature type="non-terminal residue" evidence="1">
    <location>
        <position position="1"/>
    </location>
</feature>
<dbReference type="Proteomes" id="UP000789396">
    <property type="component" value="Unassembled WGS sequence"/>
</dbReference>
<gene>
    <name evidence="1" type="ORF">RFULGI_LOCUS19156</name>
</gene>
<evidence type="ECO:0000313" key="2">
    <source>
        <dbReference type="Proteomes" id="UP000789396"/>
    </source>
</evidence>
<dbReference type="AlphaFoldDB" id="A0A9N9PGT9"/>
<organism evidence="1 2">
    <name type="scientific">Racocetra fulgida</name>
    <dbReference type="NCBI Taxonomy" id="60492"/>
    <lineage>
        <taxon>Eukaryota</taxon>
        <taxon>Fungi</taxon>
        <taxon>Fungi incertae sedis</taxon>
        <taxon>Mucoromycota</taxon>
        <taxon>Glomeromycotina</taxon>
        <taxon>Glomeromycetes</taxon>
        <taxon>Diversisporales</taxon>
        <taxon>Gigasporaceae</taxon>
        <taxon>Racocetra</taxon>
    </lineage>
</organism>
<accession>A0A9N9PGT9</accession>
<sequence>LMRQAAELLNSPAAMQIRYLEAMASMSKTSGSKVIFMPYSPGQTQSFGATNEASSS</sequence>
<name>A0A9N9PGT9_9GLOM</name>
<comment type="caution">
    <text evidence="1">The sequence shown here is derived from an EMBL/GenBank/DDBJ whole genome shotgun (WGS) entry which is preliminary data.</text>
</comment>
<dbReference type="OrthoDB" id="2105077at2759"/>
<evidence type="ECO:0000313" key="1">
    <source>
        <dbReference type="EMBL" id="CAG8814977.1"/>
    </source>
</evidence>
<feature type="non-terminal residue" evidence="1">
    <location>
        <position position="56"/>
    </location>
</feature>